<dbReference type="Proteomes" id="UP000256405">
    <property type="component" value="Unassembled WGS sequence"/>
</dbReference>
<dbReference type="EMBL" id="QUNF01000012">
    <property type="protein sequence ID" value="REG86390.1"/>
    <property type="molecule type" value="Genomic_DNA"/>
</dbReference>
<dbReference type="InterPro" id="IPR024467">
    <property type="entry name" value="Xre/MbcA/ParS-like_toxin-bd"/>
</dbReference>
<protein>
    <submittedName>
        <fullName evidence="3">Putative toxin-antitoxin system antitoxin component (TIGR02293 family)</fullName>
    </submittedName>
</protein>
<gene>
    <name evidence="3" type="ORF">C8N25_11294</name>
</gene>
<dbReference type="GO" id="GO:0003677">
    <property type="term" value="F:DNA binding"/>
    <property type="evidence" value="ECO:0007669"/>
    <property type="project" value="InterPro"/>
</dbReference>
<feature type="domain" description="Antitoxin Xre/MbcA/ParS-like toxin-binding" evidence="1">
    <location>
        <begin position="113"/>
        <end position="158"/>
    </location>
</feature>
<proteinExistence type="predicted"/>
<comment type="caution">
    <text evidence="3">The sequence shown here is derived from an EMBL/GenBank/DDBJ whole genome shotgun (WGS) entry which is preliminary data.</text>
</comment>
<dbReference type="RefSeq" id="WP_240510891.1">
    <property type="nucleotide sequence ID" value="NZ_MSSW01000019.1"/>
</dbReference>
<dbReference type="InterPro" id="IPR011979">
    <property type="entry name" value="Antitox_Xre"/>
</dbReference>
<dbReference type="Pfam" id="PF09722">
    <property type="entry name" value="Xre_MbcA_ParS_C"/>
    <property type="match status" value="1"/>
</dbReference>
<name>A0A3E0DSE6_9BACT</name>
<feature type="domain" description="Antitoxin Xre-like helix-turn-helix" evidence="2">
    <location>
        <begin position="48"/>
        <end position="104"/>
    </location>
</feature>
<accession>A0A3E0DSE6</accession>
<evidence type="ECO:0000259" key="1">
    <source>
        <dbReference type="Pfam" id="PF09722"/>
    </source>
</evidence>
<evidence type="ECO:0000313" key="3">
    <source>
        <dbReference type="EMBL" id="REG86390.1"/>
    </source>
</evidence>
<dbReference type="AlphaFoldDB" id="A0A3E0DSE6"/>
<sequence>MDKFPIKIVAKKIQHVNEPVMAAYRTSAVSVRSILDLAIGWLEEPLSRVDTFRNGLEKSAFENLKELSGLDYNTLAGALGVSTKTLQRKEVFDTIQSEKIYELAELYALGVNYFGKDGFRRWMERPLFSLGNRKPLELIDVSAGIDLLKTEILRMQHGIAV</sequence>
<organism evidence="3 4">
    <name type="scientific">Algoriphagus antarcticus</name>
    <dbReference type="NCBI Taxonomy" id="238540"/>
    <lineage>
        <taxon>Bacteria</taxon>
        <taxon>Pseudomonadati</taxon>
        <taxon>Bacteroidota</taxon>
        <taxon>Cytophagia</taxon>
        <taxon>Cytophagales</taxon>
        <taxon>Cyclobacteriaceae</taxon>
        <taxon>Algoriphagus</taxon>
    </lineage>
</organism>
<dbReference type="Pfam" id="PF20432">
    <property type="entry name" value="Xre-like-HTH"/>
    <property type="match status" value="1"/>
</dbReference>
<evidence type="ECO:0000313" key="4">
    <source>
        <dbReference type="Proteomes" id="UP000256405"/>
    </source>
</evidence>
<dbReference type="NCBIfam" id="TIGR02293">
    <property type="entry name" value="TAS_TIGR02293"/>
    <property type="match status" value="1"/>
</dbReference>
<evidence type="ECO:0000259" key="2">
    <source>
        <dbReference type="Pfam" id="PF20432"/>
    </source>
</evidence>
<reference evidence="3 4" key="1">
    <citation type="submission" date="2018-08" db="EMBL/GenBank/DDBJ databases">
        <title>Genomic Encyclopedia of Archaeal and Bacterial Type Strains, Phase II (KMG-II): from individual species to whole genera.</title>
        <authorList>
            <person name="Goeker M."/>
        </authorList>
    </citation>
    <scope>NUCLEOTIDE SEQUENCE [LARGE SCALE GENOMIC DNA]</scope>
    <source>
        <strain evidence="3 4">DSM 15986</strain>
    </source>
</reference>
<keyword evidence="4" id="KW-1185">Reference proteome</keyword>
<dbReference type="InterPro" id="IPR046847">
    <property type="entry name" value="Xre-like_HTH"/>
</dbReference>